<feature type="domain" description="Transmembrane protein TMEM132 C-terminal" evidence="9">
    <location>
        <begin position="830"/>
        <end position="903"/>
    </location>
</feature>
<evidence type="ECO:0000256" key="2">
    <source>
        <dbReference type="ARBA" id="ARBA00006166"/>
    </source>
</evidence>
<dbReference type="Pfam" id="PF15706">
    <property type="entry name" value="TMEM132_C"/>
    <property type="match status" value="1"/>
</dbReference>
<dbReference type="GO" id="GO:0016020">
    <property type="term" value="C:membrane"/>
    <property type="evidence" value="ECO:0007669"/>
    <property type="project" value="UniProtKB-SubCell"/>
</dbReference>
<comment type="caution">
    <text evidence="14">The sequence shown here is derived from an EMBL/GenBank/DDBJ whole genome shotgun (WGS) entry which is preliminary data.</text>
</comment>
<evidence type="ECO:0000259" key="9">
    <source>
        <dbReference type="Pfam" id="PF15706"/>
    </source>
</evidence>
<keyword evidence="15" id="KW-1185">Reference proteome</keyword>
<dbReference type="InterPro" id="IPR026307">
    <property type="entry name" value="TMEM132"/>
</dbReference>
<feature type="compositionally biased region" description="Polar residues" evidence="6">
    <location>
        <begin position="984"/>
        <end position="999"/>
    </location>
</feature>
<dbReference type="PANTHER" id="PTHR13388:SF11">
    <property type="entry name" value="DETONATOR, ISOFORM E"/>
    <property type="match status" value="1"/>
</dbReference>
<feature type="transmembrane region" description="Helical" evidence="7">
    <location>
        <begin position="854"/>
        <end position="879"/>
    </location>
</feature>
<feature type="domain" description="Transmembrane protein TMEM132 sixth" evidence="13">
    <location>
        <begin position="609"/>
        <end position="722"/>
    </location>
</feature>
<evidence type="ECO:0000256" key="5">
    <source>
        <dbReference type="ARBA" id="ARBA00023136"/>
    </source>
</evidence>
<dbReference type="Proteomes" id="UP001152320">
    <property type="component" value="Chromosome 4"/>
</dbReference>
<reference evidence="14" key="1">
    <citation type="submission" date="2021-10" db="EMBL/GenBank/DDBJ databases">
        <title>Tropical sea cucumber genome reveals ecological adaptation and Cuvierian tubules defense mechanism.</title>
        <authorList>
            <person name="Chen T."/>
        </authorList>
    </citation>
    <scope>NUCLEOTIDE SEQUENCE</scope>
    <source>
        <strain evidence="14">Nanhai2018</strain>
        <tissue evidence="14">Muscle</tissue>
    </source>
</reference>
<evidence type="ECO:0000259" key="13">
    <source>
        <dbReference type="Pfam" id="PF23487"/>
    </source>
</evidence>
<feature type="region of interest" description="Disordered" evidence="6">
    <location>
        <begin position="912"/>
        <end position="961"/>
    </location>
</feature>
<evidence type="ECO:0000259" key="10">
    <source>
        <dbReference type="Pfam" id="PF16070"/>
    </source>
</evidence>
<evidence type="ECO:0000256" key="1">
    <source>
        <dbReference type="ARBA" id="ARBA00004479"/>
    </source>
</evidence>
<comment type="subcellular location">
    <subcellularLocation>
        <location evidence="1">Membrane</location>
        <topology evidence="1">Single-pass type I membrane protein</topology>
    </subcellularLocation>
</comment>
<keyword evidence="5 7" id="KW-0472">Membrane</keyword>
<feature type="chain" id="PRO_5040184596" evidence="8">
    <location>
        <begin position="26"/>
        <end position="1068"/>
    </location>
</feature>
<evidence type="ECO:0000313" key="15">
    <source>
        <dbReference type="Proteomes" id="UP001152320"/>
    </source>
</evidence>
<dbReference type="OrthoDB" id="10026202at2759"/>
<sequence length="1068" mass="119153">MDSSWIDIIFWCLQIGIFFLNGCNCAHHRKSNQRLDPVWRAVNISIESPGPHFMVQPSHKSESSTDILQRPFFVGYPSIDSSVITTSYGPFITKQTHLVSEGEANSDFFVKSHIIDDVVHRHTPSVRVLFHLEKHKKPIGKHKTKICIIAELEFMGTKSSSSCTPKGHPATCIANVDVLLAWKAEDASPTSIPAMLNLSYAVVPSTEHSECMYHEDTLGQFVGTVEVLSGNETNYTRVTEDRFVHMDVPKRQMGIEEKFEIPIMVHRQYQCTLRARTKEGIKITKIKYTDVDLARDMSMVRSKGTFGMATASKQMGATVEDGQDDMHIVMAMEFEILNHTESVRHISWRVDCEKGKDRHASKFDTEISTSHQNIKEFLPVIKSTEIVNTAVLNGVRVHYPVRILAVSHGGDVFVITDRLGCQSSNSSIVKVDPDCSMIYVNGTETEGSGYVPVVFTYAGTTIDLPLRVWMPELPVSVTLSDKELSLVKRWKVARKDSRETNEENELNDNDNGGCHLTYQTAIAEVFTKFYIPTDDGGGRRYFSGAHNKQVITEVVGSHLKAEDKHVIHVDGRRVTGLTPGTTTVQVIHPHTKDVLGETKVHVLNDKVEIVGMKATMVTGMKLEATSVDEEHNLFGYNLIALDGFVTRHQEAFLYVTITFDDLTMVALQDLDPSSYSLKVSSTYNEVLAPSPDFSSKFPSVITTGQGTTGMVVSFLPSAECQRKRKENCITYNAFTVAVTYNSSHGFINEITSGNNGEPWVRFSSGMSSVDPGVVRTDVSQYYVRQLPPASQDDMCAPSTIPIDPYDWNVHSNAGIPLDGSQDNGARNNSAIQDGDNNMTKGSSQKRKKLSLVEIIMYIVLSIFGLAVLVFIINFLMFIVRYLRQKKPALSDGIHPQRWIMLGVDWEKQQGNFPLPSDESFHLQESTEGSGREDLSSTVSGATVPRMGQSETDEPSEGDPLIQRLNNGAVVREISPNRSDERVSRGNQSEAVVRNPPQTSENHEMQYLTHSQNNLENIDNERKHCGVENLYDRRTPQHLSDSSLKEEAMLDSEDLDAVLSDIHEMESST</sequence>
<accession>A0A9Q1HFQ4</accession>
<feature type="domain" description="Transmembrane protein TMEM132 fifth" evidence="12">
    <location>
        <begin position="477"/>
        <end position="607"/>
    </location>
</feature>
<feature type="region of interest" description="Disordered" evidence="6">
    <location>
        <begin position="816"/>
        <end position="843"/>
    </location>
</feature>
<feature type="region of interest" description="Disordered" evidence="6">
    <location>
        <begin position="974"/>
        <end position="1000"/>
    </location>
</feature>
<dbReference type="InterPro" id="IPR055424">
    <property type="entry name" value="Ig_TMEM132_6th"/>
</dbReference>
<feature type="signal peptide" evidence="8">
    <location>
        <begin position="1"/>
        <end position="25"/>
    </location>
</feature>
<dbReference type="Pfam" id="PF23486">
    <property type="entry name" value="Ig_TMEM132_5th"/>
    <property type="match status" value="1"/>
</dbReference>
<dbReference type="InterPro" id="IPR055422">
    <property type="entry name" value="Ig_TMEM132_2nd"/>
</dbReference>
<dbReference type="Pfam" id="PF16070">
    <property type="entry name" value="Ig_TMEM132_4th"/>
    <property type="match status" value="1"/>
</dbReference>
<feature type="domain" description="Transmembrane protein family 132 fourth" evidence="10">
    <location>
        <begin position="378"/>
        <end position="473"/>
    </location>
</feature>
<comment type="similarity">
    <text evidence="2">Belongs to the TMEM132 family.</text>
</comment>
<evidence type="ECO:0000259" key="11">
    <source>
        <dbReference type="Pfam" id="PF23481"/>
    </source>
</evidence>
<gene>
    <name evidence="14" type="ORF">HOLleu_10440</name>
</gene>
<evidence type="ECO:0000256" key="7">
    <source>
        <dbReference type="SAM" id="Phobius"/>
    </source>
</evidence>
<protein>
    <submittedName>
        <fullName evidence="14">Uncharacterized protein</fullName>
    </submittedName>
</protein>
<evidence type="ECO:0000256" key="8">
    <source>
        <dbReference type="SAM" id="SignalP"/>
    </source>
</evidence>
<dbReference type="Pfam" id="PF23481">
    <property type="entry name" value="Ig_TMEM132_2nd"/>
    <property type="match status" value="1"/>
</dbReference>
<dbReference type="Pfam" id="PF23487">
    <property type="entry name" value="Ig_TMEM132_6th"/>
    <property type="match status" value="1"/>
</dbReference>
<feature type="domain" description="Transmembrane protein TMEM132 second Ig-like" evidence="11">
    <location>
        <begin position="110"/>
        <end position="212"/>
    </location>
</feature>
<proteinExistence type="inferred from homology"/>
<feature type="compositionally biased region" description="Polar residues" evidence="6">
    <location>
        <begin position="820"/>
        <end position="842"/>
    </location>
</feature>
<name>A0A9Q1HFQ4_HOLLE</name>
<dbReference type="AlphaFoldDB" id="A0A9Q1HFQ4"/>
<dbReference type="PANTHER" id="PTHR13388">
    <property type="entry name" value="DETONATOR, ISOFORM E"/>
    <property type="match status" value="1"/>
</dbReference>
<keyword evidence="4 7" id="KW-1133">Transmembrane helix</keyword>
<keyword evidence="8" id="KW-0732">Signal</keyword>
<dbReference type="InterPro" id="IPR031436">
    <property type="entry name" value="TMEM132_C"/>
</dbReference>
<dbReference type="InterPro" id="IPR031437">
    <property type="entry name" value="Ig_TMEM132_4th"/>
</dbReference>
<evidence type="ECO:0000313" key="14">
    <source>
        <dbReference type="EMBL" id="KAJ8043381.1"/>
    </source>
</evidence>
<evidence type="ECO:0000259" key="12">
    <source>
        <dbReference type="Pfam" id="PF23486"/>
    </source>
</evidence>
<dbReference type="EMBL" id="JAIZAY010000004">
    <property type="protein sequence ID" value="KAJ8043381.1"/>
    <property type="molecule type" value="Genomic_DNA"/>
</dbReference>
<evidence type="ECO:0000256" key="4">
    <source>
        <dbReference type="ARBA" id="ARBA00022989"/>
    </source>
</evidence>
<organism evidence="14 15">
    <name type="scientific">Holothuria leucospilota</name>
    <name type="common">Black long sea cucumber</name>
    <name type="synonym">Mertensiothuria leucospilota</name>
    <dbReference type="NCBI Taxonomy" id="206669"/>
    <lineage>
        <taxon>Eukaryota</taxon>
        <taxon>Metazoa</taxon>
        <taxon>Echinodermata</taxon>
        <taxon>Eleutherozoa</taxon>
        <taxon>Echinozoa</taxon>
        <taxon>Holothuroidea</taxon>
        <taxon>Aspidochirotacea</taxon>
        <taxon>Aspidochirotida</taxon>
        <taxon>Holothuriidae</taxon>
        <taxon>Holothuria</taxon>
    </lineage>
</organism>
<evidence type="ECO:0000256" key="3">
    <source>
        <dbReference type="ARBA" id="ARBA00022692"/>
    </source>
</evidence>
<dbReference type="InterPro" id="IPR055423">
    <property type="entry name" value="Ig_TMEM132_5th"/>
</dbReference>
<evidence type="ECO:0000256" key="6">
    <source>
        <dbReference type="SAM" id="MobiDB-lite"/>
    </source>
</evidence>
<keyword evidence="3 7" id="KW-0812">Transmembrane</keyword>